<name>A0AAF0YGK7_9TREE</name>
<organism evidence="7 8">
    <name type="scientific">Vanrija pseudolonga</name>
    <dbReference type="NCBI Taxonomy" id="143232"/>
    <lineage>
        <taxon>Eukaryota</taxon>
        <taxon>Fungi</taxon>
        <taxon>Dikarya</taxon>
        <taxon>Basidiomycota</taxon>
        <taxon>Agaricomycotina</taxon>
        <taxon>Tremellomycetes</taxon>
        <taxon>Trichosporonales</taxon>
        <taxon>Trichosporonaceae</taxon>
        <taxon>Vanrija</taxon>
    </lineage>
</organism>
<dbReference type="AlphaFoldDB" id="A0AAF0YGK7"/>
<feature type="compositionally biased region" description="Basic and acidic residues" evidence="5">
    <location>
        <begin position="200"/>
        <end position="212"/>
    </location>
</feature>
<dbReference type="PANTHER" id="PTHR33572">
    <property type="entry name" value="SPORE DEVELOPMENT REGULATOR VOSA"/>
    <property type="match status" value="1"/>
</dbReference>
<evidence type="ECO:0000256" key="4">
    <source>
        <dbReference type="ARBA" id="ARBA00023242"/>
    </source>
</evidence>
<dbReference type="Gene3D" id="2.60.40.3960">
    <property type="entry name" value="Velvet domain"/>
    <property type="match status" value="1"/>
</dbReference>
<dbReference type="EMBL" id="CP086719">
    <property type="protein sequence ID" value="WOO84649.1"/>
    <property type="molecule type" value="Genomic_DNA"/>
</dbReference>
<dbReference type="PANTHER" id="PTHR33572:SF3">
    <property type="entry name" value="VELVET COMPLEX SUBUNIT B"/>
    <property type="match status" value="1"/>
</dbReference>
<feature type="region of interest" description="Disordered" evidence="5">
    <location>
        <begin position="371"/>
        <end position="407"/>
    </location>
</feature>
<keyword evidence="4" id="KW-0539">Nucleus</keyword>
<dbReference type="GO" id="GO:0005634">
    <property type="term" value="C:nucleus"/>
    <property type="evidence" value="ECO:0007669"/>
    <property type="project" value="UniProtKB-SubCell"/>
</dbReference>
<keyword evidence="2" id="KW-0805">Transcription regulation</keyword>
<feature type="compositionally biased region" description="Polar residues" evidence="5">
    <location>
        <begin position="126"/>
        <end position="140"/>
    </location>
</feature>
<evidence type="ECO:0000256" key="5">
    <source>
        <dbReference type="SAM" id="MobiDB-lite"/>
    </source>
</evidence>
<feature type="domain" description="Velvet" evidence="6">
    <location>
        <begin position="57"/>
        <end position="379"/>
    </location>
</feature>
<sequence>MSNSRPRSATPRSVGRTATERPSTTSDLPTPGPSRGRLDTGGEWTPVTLIKSGMFAGRYMSFWLDVAQEPVHGRRKTEKDRRPLAPSPIVRLWIREHAHQNAAGVAVDPADIEVSHIVCAAELFSPQRQPTPAQSESSSFPLPLRETASPRRRTPSPARLALDGYIKRSPGTVSASPQDDRDAIDSRYPPTPPLNNQPPRMEEADAIPDDRPSSATRPPSQASEGSRGSRGSRGRSARVTQSEPLGDRPGSGSRKVVPGRNLYGNLHVAGVRVPAMEGGVGLWFLFTDLSIRNEGRYDEHITPPALLVLTNSPPSYSLRFRCFDMTAIGSVSNSDPIPPLVECQSADFKVYSPRNFPGLPKPTELAEHFARQGYKLNTRKNERQAASPPASPSSATFQPDAAKPPHH</sequence>
<evidence type="ECO:0000259" key="6">
    <source>
        <dbReference type="PROSITE" id="PS51821"/>
    </source>
</evidence>
<keyword evidence="8" id="KW-1185">Reference proteome</keyword>
<dbReference type="Pfam" id="PF11754">
    <property type="entry name" value="Velvet"/>
    <property type="match status" value="2"/>
</dbReference>
<feature type="compositionally biased region" description="Low complexity" evidence="5">
    <location>
        <begin position="385"/>
        <end position="395"/>
    </location>
</feature>
<feature type="region of interest" description="Disordered" evidence="5">
    <location>
        <begin position="1"/>
        <end position="44"/>
    </location>
</feature>
<dbReference type="InterPro" id="IPR037525">
    <property type="entry name" value="Velvet_dom"/>
</dbReference>
<evidence type="ECO:0000256" key="2">
    <source>
        <dbReference type="ARBA" id="ARBA00023015"/>
    </source>
</evidence>
<proteinExistence type="predicted"/>
<evidence type="ECO:0000313" key="7">
    <source>
        <dbReference type="EMBL" id="WOO84649.1"/>
    </source>
</evidence>
<dbReference type="InterPro" id="IPR021740">
    <property type="entry name" value="Velvet"/>
</dbReference>
<dbReference type="GeneID" id="87811334"/>
<evidence type="ECO:0000256" key="3">
    <source>
        <dbReference type="ARBA" id="ARBA00023163"/>
    </source>
</evidence>
<accession>A0AAF0YGK7</accession>
<dbReference type="InterPro" id="IPR038491">
    <property type="entry name" value="Velvet_dom_sf"/>
</dbReference>
<dbReference type="PROSITE" id="PS51821">
    <property type="entry name" value="VELVET"/>
    <property type="match status" value="1"/>
</dbReference>
<reference evidence="7" key="1">
    <citation type="submission" date="2023-10" db="EMBL/GenBank/DDBJ databases">
        <authorList>
            <person name="Noh H."/>
        </authorList>
    </citation>
    <scope>NUCLEOTIDE SEQUENCE</scope>
    <source>
        <strain evidence="7">DUCC4014</strain>
    </source>
</reference>
<feature type="compositionally biased region" description="Polar residues" evidence="5">
    <location>
        <begin position="213"/>
        <end position="224"/>
    </location>
</feature>
<feature type="region of interest" description="Disordered" evidence="5">
    <location>
        <begin position="126"/>
        <end position="260"/>
    </location>
</feature>
<evidence type="ECO:0000313" key="8">
    <source>
        <dbReference type="Proteomes" id="UP000827549"/>
    </source>
</evidence>
<evidence type="ECO:0000256" key="1">
    <source>
        <dbReference type="ARBA" id="ARBA00004123"/>
    </source>
</evidence>
<keyword evidence="3" id="KW-0804">Transcription</keyword>
<dbReference type="RefSeq" id="XP_062630675.1">
    <property type="nucleotide sequence ID" value="XM_062774691.1"/>
</dbReference>
<dbReference type="Proteomes" id="UP000827549">
    <property type="component" value="Chromosome 6"/>
</dbReference>
<comment type="subcellular location">
    <subcellularLocation>
        <location evidence="1">Nucleus</location>
    </subcellularLocation>
</comment>
<feature type="compositionally biased region" description="Polar residues" evidence="5">
    <location>
        <begin position="1"/>
        <end position="11"/>
    </location>
</feature>
<protein>
    <submittedName>
        <fullName evidence="7">Velvet complex subunit B</fullName>
    </submittedName>
</protein>
<gene>
    <name evidence="7" type="primary">velB_2</name>
    <name evidence="7" type="ORF">LOC62_06G008167</name>
</gene>